<protein>
    <submittedName>
        <fullName evidence="4">Uncharacterized protein</fullName>
    </submittedName>
</protein>
<dbReference type="SMART" id="SM00248">
    <property type="entry name" value="ANK"/>
    <property type="match status" value="3"/>
</dbReference>
<dbReference type="InterPro" id="IPR036770">
    <property type="entry name" value="Ankyrin_rpt-contain_sf"/>
</dbReference>
<comment type="caution">
    <text evidence="4">The sequence shown here is derived from an EMBL/GenBank/DDBJ whole genome shotgun (WGS) entry which is preliminary data.</text>
</comment>
<dbReference type="OMA" id="GANIVPK"/>
<evidence type="ECO:0000256" key="2">
    <source>
        <dbReference type="ARBA" id="ARBA00023043"/>
    </source>
</evidence>
<dbReference type="EMBL" id="VFQX01000007">
    <property type="protein sequence ID" value="KAF0982791.1"/>
    <property type="molecule type" value="Genomic_DNA"/>
</dbReference>
<dbReference type="RefSeq" id="XP_044567504.1">
    <property type="nucleotide sequence ID" value="XM_044701104.1"/>
</dbReference>
<dbReference type="VEuPathDB" id="AmoebaDB:NF0024170"/>
<dbReference type="Gene3D" id="1.25.40.20">
    <property type="entry name" value="Ankyrin repeat-containing domain"/>
    <property type="match status" value="1"/>
</dbReference>
<evidence type="ECO:0000313" key="4">
    <source>
        <dbReference type="EMBL" id="KAF0982791.1"/>
    </source>
</evidence>
<keyword evidence="2 3" id="KW-0040">ANK repeat</keyword>
<dbReference type="VEuPathDB" id="AmoebaDB:NfTy_014590"/>
<evidence type="ECO:0000313" key="5">
    <source>
        <dbReference type="Proteomes" id="UP000444721"/>
    </source>
</evidence>
<dbReference type="VEuPathDB" id="AmoebaDB:FDP41_010770"/>
<keyword evidence="5" id="KW-1185">Reference proteome</keyword>
<dbReference type="Pfam" id="PF12796">
    <property type="entry name" value="Ank_2"/>
    <property type="match status" value="1"/>
</dbReference>
<dbReference type="PANTHER" id="PTHR24198">
    <property type="entry name" value="ANKYRIN REPEAT AND PROTEIN KINASE DOMAIN-CONTAINING PROTEIN"/>
    <property type="match status" value="1"/>
</dbReference>
<organism evidence="4 5">
    <name type="scientific">Naegleria fowleri</name>
    <name type="common">Brain eating amoeba</name>
    <dbReference type="NCBI Taxonomy" id="5763"/>
    <lineage>
        <taxon>Eukaryota</taxon>
        <taxon>Discoba</taxon>
        <taxon>Heterolobosea</taxon>
        <taxon>Tetramitia</taxon>
        <taxon>Eutetramitia</taxon>
        <taxon>Vahlkampfiidae</taxon>
        <taxon>Naegleria</taxon>
    </lineage>
</organism>
<sequence>MLSESLERLTLRGDEKALRSALKQQQRSSSSSSLYFPLKLAAEHGLLNIVKLFVEEGKCNMNQQDSDHMTPLAMACWRNQLHVVKYLCSFPNIELNIKFTRAENTCLHIAAMYGYFDVVHCLLKHGAEKSLKNYYWRTAEEEALARGYSELASFISRYEIGTAIKLQLKRQVLEQDSFSEYHLSDVHVNTLS</sequence>
<proteinExistence type="predicted"/>
<dbReference type="PANTHER" id="PTHR24198:SF165">
    <property type="entry name" value="ANKYRIN REPEAT-CONTAINING PROTEIN-RELATED"/>
    <property type="match status" value="1"/>
</dbReference>
<dbReference type="InterPro" id="IPR002110">
    <property type="entry name" value="Ankyrin_rpt"/>
</dbReference>
<keyword evidence="1" id="KW-0677">Repeat</keyword>
<dbReference type="OrthoDB" id="194358at2759"/>
<dbReference type="SUPFAM" id="SSF48403">
    <property type="entry name" value="Ankyrin repeat"/>
    <property type="match status" value="1"/>
</dbReference>
<dbReference type="Proteomes" id="UP000444721">
    <property type="component" value="Unassembled WGS sequence"/>
</dbReference>
<evidence type="ECO:0000256" key="3">
    <source>
        <dbReference type="PROSITE-ProRule" id="PRU00023"/>
    </source>
</evidence>
<dbReference type="PROSITE" id="PS50088">
    <property type="entry name" value="ANK_REPEAT"/>
    <property type="match status" value="1"/>
</dbReference>
<evidence type="ECO:0000256" key="1">
    <source>
        <dbReference type="ARBA" id="ARBA00022737"/>
    </source>
</evidence>
<reference evidence="4 5" key="1">
    <citation type="journal article" date="2019" name="Sci. Rep.">
        <title>Nanopore sequencing improves the draft genome of the human pathogenic amoeba Naegleria fowleri.</title>
        <authorList>
            <person name="Liechti N."/>
            <person name="Schurch N."/>
            <person name="Bruggmann R."/>
            <person name="Wittwer M."/>
        </authorList>
    </citation>
    <scope>NUCLEOTIDE SEQUENCE [LARGE SCALE GENOMIC DNA]</scope>
    <source>
        <strain evidence="4 5">ATCC 30894</strain>
    </source>
</reference>
<dbReference type="AlphaFoldDB" id="A0A6A5C6Q8"/>
<name>A0A6A5C6Q8_NAEFO</name>
<gene>
    <name evidence="4" type="ORF">FDP41_010770</name>
</gene>
<dbReference type="PROSITE" id="PS50297">
    <property type="entry name" value="ANK_REP_REGION"/>
    <property type="match status" value="1"/>
</dbReference>
<feature type="repeat" description="ANK" evidence="3">
    <location>
        <begin position="102"/>
        <end position="134"/>
    </location>
</feature>
<dbReference type="GeneID" id="68117985"/>
<accession>A0A6A5C6Q8</accession>